<reference evidence="2 3" key="2">
    <citation type="journal article" date="2005" name="Science">
        <title>The genome of the African trypanosome Trypanosoma brucei.</title>
        <authorList>
            <person name="Berriman M."/>
            <person name="Ghedin E."/>
            <person name="Hertz-Fowler C."/>
            <person name="Blandin G."/>
            <person name="Renauld H."/>
            <person name="Bartholomeu D.C."/>
            <person name="Lennard N.J."/>
            <person name="Caler E."/>
            <person name="Hamlin N.E."/>
            <person name="Haas B."/>
            <person name="Bohme U."/>
            <person name="Hannick L."/>
            <person name="Aslett M.A."/>
            <person name="Shallom J."/>
            <person name="Marcello L."/>
            <person name="Hou L."/>
            <person name="Wickstead B."/>
            <person name="Alsmark U.C."/>
            <person name="Arrowsmith C."/>
            <person name="Atkin R.J."/>
            <person name="Barron A.J."/>
            <person name="Bringaud F."/>
            <person name="Brooks K."/>
            <person name="Carrington M."/>
            <person name="Cherevach I."/>
            <person name="Chillingworth T.J."/>
            <person name="Churcher C."/>
            <person name="Clark L.N."/>
            <person name="Corton C.H."/>
            <person name="Cronin A."/>
            <person name="Davies R.M."/>
            <person name="Doggett J."/>
            <person name="Djikeng A."/>
            <person name="Feldblyum T."/>
            <person name="Field M.C."/>
            <person name="Fraser A."/>
            <person name="Goodhead I."/>
            <person name="Hance Z."/>
            <person name="Harper D."/>
            <person name="Harris B.R."/>
            <person name="Hauser H."/>
            <person name="Hostetler J."/>
            <person name="Ivens A."/>
            <person name="Jagels K."/>
            <person name="Johnson D."/>
            <person name="Johnson J."/>
            <person name="Jones K."/>
            <person name="Kerhornou A.X."/>
            <person name="Koo H."/>
            <person name="Larke N."/>
            <person name="Landfear S."/>
            <person name="Larkin C."/>
            <person name="Leech V."/>
            <person name="Line A."/>
            <person name="Lord A."/>
            <person name="Macleod A."/>
            <person name="Mooney P.J."/>
            <person name="Moule S."/>
            <person name="Martin D.M."/>
            <person name="Morgan G.W."/>
            <person name="Mungall K."/>
            <person name="Norbertczak H."/>
            <person name="Ormond D."/>
            <person name="Pai G."/>
            <person name="Peacock C.S."/>
            <person name="Peterson J."/>
            <person name="Quail M.A."/>
            <person name="Rabbinowitsch E."/>
            <person name="Rajandream M.A."/>
            <person name="Reitter C."/>
            <person name="Salzberg S.L."/>
            <person name="Sanders M."/>
            <person name="Schobel S."/>
            <person name="Sharp S."/>
            <person name="Simmonds M."/>
            <person name="Simpson A.J."/>
            <person name="Tallon L."/>
            <person name="Turner C.M."/>
            <person name="Tait A."/>
            <person name="Tivey A.R."/>
            <person name="Van Aken S."/>
            <person name="Walker D."/>
            <person name="Wanless D."/>
            <person name="Wang S."/>
            <person name="White B."/>
            <person name="White O."/>
            <person name="Whitehead S."/>
            <person name="Woodward J."/>
            <person name="Wortman J."/>
            <person name="Adams M.D."/>
            <person name="Embley T.M."/>
            <person name="Gull K."/>
            <person name="Ullu E."/>
            <person name="Barry J.D."/>
            <person name="Fairlamb A.H."/>
            <person name="Opperdoes F."/>
            <person name="Barrell B.G."/>
            <person name="Donelson J.E."/>
            <person name="Hall N."/>
            <person name="Fraser C.M."/>
            <person name="Melville S.E."/>
            <person name="El-Sayed N.M."/>
        </authorList>
    </citation>
    <scope>NUCLEOTIDE SEQUENCE [LARGE SCALE GENOMIC DNA]</scope>
    <source>
        <strain evidence="2 3">927/4 GUTat10.1</strain>
    </source>
</reference>
<keyword evidence="1" id="KW-0472">Membrane</keyword>
<dbReference type="KEGG" id="tbr:Tb09.211.1710"/>
<dbReference type="EMBL" id="CM000207">
    <property type="protein sequence ID" value="EAN76987.1"/>
    <property type="molecule type" value="Genomic_DNA"/>
</dbReference>
<evidence type="ECO:0000313" key="3">
    <source>
        <dbReference type="Proteomes" id="UP000008524"/>
    </source>
</evidence>
<feature type="transmembrane region" description="Helical" evidence="1">
    <location>
        <begin position="30"/>
        <end position="48"/>
    </location>
</feature>
<proteinExistence type="predicted"/>
<dbReference type="AlphaFoldDB" id="Q38DY3"/>
<organism evidence="2 3">
    <name type="scientific">Trypanosoma brucei brucei (strain 927/4 GUTat10.1)</name>
    <dbReference type="NCBI Taxonomy" id="185431"/>
    <lineage>
        <taxon>Eukaryota</taxon>
        <taxon>Discoba</taxon>
        <taxon>Euglenozoa</taxon>
        <taxon>Kinetoplastea</taxon>
        <taxon>Metakinetoplastina</taxon>
        <taxon>Trypanosomatida</taxon>
        <taxon>Trypanosomatidae</taxon>
        <taxon>Trypanosoma</taxon>
    </lineage>
</organism>
<name>Q38DY3_TRYB2</name>
<feature type="transmembrane region" description="Helical" evidence="1">
    <location>
        <begin position="55"/>
        <end position="75"/>
    </location>
</feature>
<sequence>MPLKNQQGKKINNRGTPQYFKIYSHNFPSFFPFPFLFFLNSLTLLVSVRQFFFSLFFPFNSFFFYFSSSLFSFFISNMPHLSNGYDYHCDSLLFTIPSS</sequence>
<keyword evidence="3" id="KW-1185">Reference proteome</keyword>
<dbReference type="Proteomes" id="UP000008524">
    <property type="component" value="Chromosome 9"/>
</dbReference>
<evidence type="ECO:0000256" key="1">
    <source>
        <dbReference type="SAM" id="Phobius"/>
    </source>
</evidence>
<accession>Q38DY3</accession>
<evidence type="ECO:0000313" key="2">
    <source>
        <dbReference type="EMBL" id="EAN76987.1"/>
    </source>
</evidence>
<dbReference type="PaxDb" id="5691-EAN76987"/>
<dbReference type="RefSeq" id="XP_827317.1">
    <property type="nucleotide sequence ID" value="XM_822224.1"/>
</dbReference>
<keyword evidence="1" id="KW-0812">Transmembrane</keyword>
<gene>
    <name evidence="2" type="ORF">Tb09.211.1710</name>
</gene>
<keyword evidence="1" id="KW-1133">Transmembrane helix</keyword>
<dbReference type="GeneID" id="3660706"/>
<reference evidence="2 3" key="1">
    <citation type="journal article" date="2005" name="Science">
        <title>Comparative genomics of trypanosomatid parasitic protozoa.</title>
        <authorList>
            <person name="El-Sayed N.M."/>
            <person name="Myler P.J."/>
            <person name="Blandin G."/>
            <person name="Berriman M."/>
            <person name="Crabtree J."/>
            <person name="Aggarwal G."/>
            <person name="Caler E."/>
            <person name="Renauld H."/>
            <person name="Worthey E.A."/>
            <person name="Hertz-Fowler C."/>
            <person name="Ghedin E."/>
            <person name="Peacock C."/>
            <person name="Bartholomeu D.C."/>
            <person name="Haas B.J."/>
            <person name="Tran A.N."/>
            <person name="Wortman J.R."/>
            <person name="Alsmark U.C."/>
            <person name="Angiuoli S."/>
            <person name="Anupama A."/>
            <person name="Badger J."/>
            <person name="Bringaud F."/>
            <person name="Cadag E."/>
            <person name="Carlton J.M."/>
            <person name="Cerqueira G.C."/>
            <person name="Creasy T."/>
            <person name="Delcher A.L."/>
            <person name="Djikeng A."/>
            <person name="Embley T.M."/>
            <person name="Hauser C."/>
            <person name="Ivens A.C."/>
            <person name="Kummerfeld S.K."/>
            <person name="Pereira-Leal J.B."/>
            <person name="Nilsson D."/>
            <person name="Peterson J."/>
            <person name="Salzberg S.L."/>
            <person name="Shallom J."/>
            <person name="Silva J.C."/>
            <person name="Sundaram J."/>
            <person name="Westenberger S."/>
            <person name="White O."/>
            <person name="Melville S.E."/>
            <person name="Donelson J.E."/>
            <person name="Andersson B."/>
            <person name="Stuart K.D."/>
            <person name="Hall N."/>
        </authorList>
    </citation>
    <scope>NUCLEOTIDE SEQUENCE [LARGE SCALE GENOMIC DNA]</scope>
    <source>
        <strain evidence="2 3">927/4 GUTat10.1</strain>
    </source>
</reference>
<dbReference type="InParanoid" id="Q38DY3"/>
<protein>
    <submittedName>
        <fullName evidence="2">Uncharacterized protein</fullName>
    </submittedName>
</protein>